<organism evidence="3">
    <name type="scientific">Anopheles gambiae</name>
    <name type="common">African malaria mosquito</name>
    <dbReference type="NCBI Taxonomy" id="7165"/>
    <lineage>
        <taxon>Eukaryota</taxon>
        <taxon>Metazoa</taxon>
        <taxon>Ecdysozoa</taxon>
        <taxon>Arthropoda</taxon>
        <taxon>Hexapoda</taxon>
        <taxon>Insecta</taxon>
        <taxon>Pterygota</taxon>
        <taxon>Neoptera</taxon>
        <taxon>Endopterygota</taxon>
        <taxon>Diptera</taxon>
        <taxon>Nematocera</taxon>
        <taxon>Culicoidea</taxon>
        <taxon>Culicidae</taxon>
        <taxon>Anophelinae</taxon>
        <taxon>Anopheles</taxon>
    </lineage>
</organism>
<reference evidence="3" key="2">
    <citation type="submission" date="2002-03" db="EMBL/GenBank/DDBJ databases">
        <authorList>
            <consortium name="The Anopheles Genome Sequencing Consortium"/>
        </authorList>
    </citation>
    <scope>NUCLEOTIDE SEQUENCE</scope>
    <source>
        <strain evidence="3">PEST</strain>
    </source>
</reference>
<sequence length="85" mass="10079">MENVLFESLYSLIMYYRQNALRSAEFYITLKEPVPQPNKHETKEWYHQTTTREQSEIVLNQIPQDGAFLVRPSEKGPKAFVISFR</sequence>
<dbReference type="SUPFAM" id="SSF55550">
    <property type="entry name" value="SH2 domain"/>
    <property type="match status" value="1"/>
</dbReference>
<dbReference type="PaxDb" id="7165-AGAP011151-PA"/>
<gene>
    <name evidence="3" type="ORF">AgaP_AGAP011151</name>
</gene>
<dbReference type="PROSITE" id="PS50001">
    <property type="entry name" value="SH2"/>
    <property type="match status" value="1"/>
</dbReference>
<dbReference type="Pfam" id="PF00017">
    <property type="entry name" value="SH2"/>
    <property type="match status" value="1"/>
</dbReference>
<evidence type="ECO:0000256" key="1">
    <source>
        <dbReference type="PROSITE-ProRule" id="PRU00191"/>
    </source>
</evidence>
<dbReference type="InParanoid" id="A0NBU4"/>
<accession>A0NBU4</accession>
<protein>
    <submittedName>
        <fullName evidence="3">AGAP011151-PA</fullName>
    </submittedName>
</protein>
<feature type="domain" description="SH2" evidence="2">
    <location>
        <begin position="45"/>
        <end position="85"/>
    </location>
</feature>
<reference evidence="3" key="4">
    <citation type="journal article" date="2007" name="Genome Biol.">
        <title>Update of the Anopheles gambiae PEST genome assembly.</title>
        <authorList>
            <person name="Sharakhova M.V."/>
            <person name="Hammond M.P."/>
            <person name="Lobo N.F."/>
            <person name="Krzywinski J."/>
            <person name="Unger M.F."/>
            <person name="Hillenmeyer M.E."/>
            <person name="Bruggner R.V."/>
            <person name="Birney E."/>
            <person name="Collins F.H."/>
        </authorList>
    </citation>
    <scope>NUCLEOTIDE SEQUENCE</scope>
    <source>
        <strain evidence="3">PEST</strain>
    </source>
</reference>
<dbReference type="VEuPathDB" id="VectorBase:AGAMI1_011633"/>
<dbReference type="eggNOG" id="KOG1264">
    <property type="taxonomic scope" value="Eukaryota"/>
</dbReference>
<dbReference type="STRING" id="7165.A0NBU4"/>
<dbReference type="EMBL" id="AAAB01008816">
    <property type="protein sequence ID" value="EAU77538.1"/>
    <property type="molecule type" value="Genomic_DNA"/>
</dbReference>
<dbReference type="InterPro" id="IPR000980">
    <property type="entry name" value="SH2"/>
</dbReference>
<dbReference type="Gene3D" id="3.30.505.10">
    <property type="entry name" value="SH2 domain"/>
    <property type="match status" value="2"/>
</dbReference>
<dbReference type="VEuPathDB" id="VectorBase:AGAP029661"/>
<evidence type="ECO:0000259" key="2">
    <source>
        <dbReference type="PROSITE" id="PS50001"/>
    </source>
</evidence>
<dbReference type="InterPro" id="IPR036860">
    <property type="entry name" value="SH2_dom_sf"/>
</dbReference>
<dbReference type="AlphaFoldDB" id="A0NBU4"/>
<evidence type="ECO:0000313" key="3">
    <source>
        <dbReference type="EMBL" id="EAU77538.1"/>
    </source>
</evidence>
<reference evidence="3" key="1">
    <citation type="journal article" date="2002" name="Science">
        <title>The genome sequence of the malaria mosquito Anopheles gambiae.</title>
        <authorList>
            <person name="Holt R.A."/>
            <person name="Subramanian G.M."/>
            <person name="Halpern A."/>
            <person name="Sutton G.G."/>
            <person name="Charlab R."/>
            <person name="Nusskern D.R."/>
            <person name="Wincker P."/>
            <person name="Clark A.G."/>
            <person name="Ribeiro J.M."/>
            <person name="Wides R."/>
            <person name="Salzberg S.L."/>
            <person name="Loftus B."/>
            <person name="Yandell M."/>
            <person name="Majoros W.H."/>
            <person name="Rusch D.B."/>
            <person name="Lai Z."/>
            <person name="Kraft C.L."/>
            <person name="Abril J.F."/>
            <person name="Anthouard V."/>
            <person name="Arensburger P."/>
            <person name="Atkinson P.W."/>
            <person name="Baden H."/>
            <person name="de Berardinis V."/>
            <person name="Baldwin D."/>
            <person name="Benes V."/>
            <person name="Biedler J."/>
            <person name="Blass C."/>
            <person name="Bolanos R."/>
            <person name="Boscus D."/>
            <person name="Barnstead M."/>
            <person name="Cai S."/>
            <person name="Center A."/>
            <person name="Chaturverdi K."/>
            <person name="Christophides G.K."/>
            <person name="Chrystal M.A."/>
            <person name="Clamp M."/>
            <person name="Cravchik A."/>
            <person name="Curwen V."/>
            <person name="Dana A."/>
            <person name="Delcher A."/>
            <person name="Dew I."/>
            <person name="Evans C.A."/>
            <person name="Flanigan M."/>
            <person name="Grundschober-Freimoser A."/>
            <person name="Friedli L."/>
            <person name="Gu Z."/>
            <person name="Guan P."/>
            <person name="Guigo R."/>
            <person name="Hillenmeyer M.E."/>
            <person name="Hladun S.L."/>
            <person name="Hogan J.R."/>
            <person name="Hong Y.S."/>
            <person name="Hoover J."/>
            <person name="Jaillon O."/>
            <person name="Ke Z."/>
            <person name="Kodira C."/>
            <person name="Kokoza E."/>
            <person name="Koutsos A."/>
            <person name="Letunic I."/>
            <person name="Levitsky A."/>
            <person name="Liang Y."/>
            <person name="Lin J.J."/>
            <person name="Lobo N.F."/>
            <person name="Lopez J.R."/>
            <person name="Malek J.A."/>
            <person name="McIntosh T.C."/>
            <person name="Meister S."/>
            <person name="Miller J."/>
            <person name="Mobarry C."/>
            <person name="Mongin E."/>
            <person name="Murphy S.D."/>
            <person name="O'Brochta D.A."/>
            <person name="Pfannkoch C."/>
            <person name="Qi R."/>
            <person name="Regier M.A."/>
            <person name="Remington K."/>
            <person name="Shao H."/>
            <person name="Sharakhova M.V."/>
            <person name="Sitter C.D."/>
            <person name="Shetty J."/>
            <person name="Smith T.J."/>
            <person name="Strong R."/>
            <person name="Sun J."/>
            <person name="Thomasova D."/>
            <person name="Ton L.Q."/>
            <person name="Topalis P."/>
            <person name="Tu Z."/>
            <person name="Unger M.F."/>
            <person name="Walenz B."/>
            <person name="Wang A."/>
            <person name="Wang J."/>
            <person name="Wang M."/>
            <person name="Wang X."/>
            <person name="Woodford K.J."/>
            <person name="Wortman J.R."/>
            <person name="Wu M."/>
            <person name="Yao A."/>
            <person name="Zdobnov E.M."/>
            <person name="Zhang H."/>
            <person name="Zhao Q."/>
            <person name="Zhao S."/>
            <person name="Zhu S.C."/>
            <person name="Zhimulev I."/>
            <person name="Coluzzi M."/>
            <person name="della Torre A."/>
            <person name="Roth C.W."/>
            <person name="Louis C."/>
            <person name="Kalush F."/>
            <person name="Mural R.J."/>
            <person name="Myers E.W."/>
            <person name="Adams M.D."/>
            <person name="Smith H.O."/>
            <person name="Broder S."/>
            <person name="Gardner M.J."/>
            <person name="Fraser C.M."/>
            <person name="Birney E."/>
            <person name="Bork P."/>
            <person name="Brey P.T."/>
            <person name="Venter J.C."/>
            <person name="Weissenbach J."/>
            <person name="Kafatos F.C."/>
            <person name="Collins F.H."/>
            <person name="Hoffman S.L."/>
        </authorList>
    </citation>
    <scope>NUCLEOTIDE SEQUENCE [LARGE SCALE GENOMIC DNA]</scope>
    <source>
        <strain evidence="3">PEST</strain>
    </source>
</reference>
<dbReference type="HOGENOM" id="CLU_2514488_0_0_1"/>
<keyword evidence="1" id="KW-0727">SH2 domain</keyword>
<name>A0NBU4_ANOGA</name>
<reference evidence="3" key="3">
    <citation type="journal article" date="2004" name="Trends Parasitol.">
        <title>The Anopheles gambiae genome: an update.</title>
        <authorList>
            <person name="Mongin E."/>
            <person name="Louis C."/>
            <person name="Holt R.A."/>
            <person name="Birney E."/>
            <person name="Collins F.H."/>
        </authorList>
    </citation>
    <scope>NUCLEOTIDE SEQUENCE</scope>
    <source>
        <strain evidence="3">PEST</strain>
    </source>
</reference>
<comment type="caution">
    <text evidence="3">The sequence shown here is derived from an EMBL/GenBank/DDBJ whole genome shotgun (WGS) entry which is preliminary data.</text>
</comment>
<reference evidence="3" key="5">
    <citation type="submission" date="2011-05" db="EMBL/GenBank/DDBJ databases">
        <authorList>
            <consortium name="VectorBase"/>
        </authorList>
    </citation>
    <scope>NUCLEOTIDE SEQUENCE</scope>
    <source>
        <strain evidence="3">PEST</strain>
    </source>
</reference>
<proteinExistence type="predicted"/>